<evidence type="ECO:0000256" key="1">
    <source>
        <dbReference type="ARBA" id="ARBA00009437"/>
    </source>
</evidence>
<dbReference type="PANTHER" id="PTHR30419:SF8">
    <property type="entry name" value="NITROGEN ASSIMILATION TRANSCRIPTIONAL ACTIVATOR-RELATED"/>
    <property type="match status" value="1"/>
</dbReference>
<reference evidence="6 7" key="1">
    <citation type="submission" date="2014-12" db="EMBL/GenBank/DDBJ databases">
        <title>Comparative genomics of the lactic acid bacteria isolated from the honey bee gut.</title>
        <authorList>
            <person name="Ellegaard K.M."/>
            <person name="Tamarit D."/>
            <person name="Javelind E."/>
            <person name="Olofsson T."/>
            <person name="Andersson S.G."/>
            <person name="Vasquez A."/>
        </authorList>
    </citation>
    <scope>NUCLEOTIDE SEQUENCE [LARGE SCALE GENOMIC DNA]</scope>
    <source>
        <strain evidence="6 7">Biut2</strain>
    </source>
</reference>
<feature type="domain" description="HTH lysR-type" evidence="5">
    <location>
        <begin position="1"/>
        <end position="59"/>
    </location>
</feature>
<dbReference type="Pfam" id="PF03466">
    <property type="entry name" value="LysR_substrate"/>
    <property type="match status" value="1"/>
</dbReference>
<dbReference type="Pfam" id="PF00126">
    <property type="entry name" value="HTH_1"/>
    <property type="match status" value="1"/>
</dbReference>
<dbReference type="InterPro" id="IPR036390">
    <property type="entry name" value="WH_DNA-bd_sf"/>
</dbReference>
<dbReference type="PATRIC" id="fig|1218493.3.peg.111"/>
<evidence type="ECO:0000313" key="7">
    <source>
        <dbReference type="Proteomes" id="UP000033533"/>
    </source>
</evidence>
<proteinExistence type="inferred from homology"/>
<keyword evidence="4" id="KW-0804">Transcription</keyword>
<evidence type="ECO:0000256" key="2">
    <source>
        <dbReference type="ARBA" id="ARBA00023015"/>
    </source>
</evidence>
<dbReference type="STRING" id="1218493.JF76_01040"/>
<dbReference type="InterPro" id="IPR050950">
    <property type="entry name" value="HTH-type_LysR_regulators"/>
</dbReference>
<name>A0A0F4LLF8_9LACO</name>
<gene>
    <name evidence="6" type="ORF">JF76_01040</name>
</gene>
<dbReference type="GO" id="GO:0003700">
    <property type="term" value="F:DNA-binding transcription factor activity"/>
    <property type="evidence" value="ECO:0007669"/>
    <property type="project" value="InterPro"/>
</dbReference>
<dbReference type="RefSeq" id="WP_045927345.1">
    <property type="nucleotide sequence ID" value="NZ_JBHSZS010000005.1"/>
</dbReference>
<keyword evidence="3" id="KW-0238">DNA-binding</keyword>
<dbReference type="HOGENOM" id="CLU_039613_6_2_9"/>
<evidence type="ECO:0000313" key="6">
    <source>
        <dbReference type="EMBL" id="KJY59143.1"/>
    </source>
</evidence>
<dbReference type="SUPFAM" id="SSF46785">
    <property type="entry name" value="Winged helix' DNA-binding domain"/>
    <property type="match status" value="1"/>
</dbReference>
<dbReference type="InterPro" id="IPR000847">
    <property type="entry name" value="LysR_HTH_N"/>
</dbReference>
<evidence type="ECO:0000256" key="4">
    <source>
        <dbReference type="ARBA" id="ARBA00023163"/>
    </source>
</evidence>
<comment type="caution">
    <text evidence="6">The sequence shown here is derived from an EMBL/GenBank/DDBJ whole genome shotgun (WGS) entry which is preliminary data.</text>
</comment>
<dbReference type="Proteomes" id="UP000033533">
    <property type="component" value="Unassembled WGS sequence"/>
</dbReference>
<dbReference type="AlphaFoldDB" id="A0A0F4LLF8"/>
<dbReference type="PROSITE" id="PS50931">
    <property type="entry name" value="HTH_LYSR"/>
    <property type="match status" value="1"/>
</dbReference>
<protein>
    <recommendedName>
        <fullName evidence="5">HTH lysR-type domain-containing protein</fullName>
    </recommendedName>
</protein>
<dbReference type="Gene3D" id="3.40.190.290">
    <property type="match status" value="1"/>
</dbReference>
<dbReference type="GO" id="GO:0003677">
    <property type="term" value="F:DNA binding"/>
    <property type="evidence" value="ECO:0007669"/>
    <property type="project" value="UniProtKB-KW"/>
</dbReference>
<accession>A0A0F4LLF8</accession>
<keyword evidence="2" id="KW-0805">Transcription regulation</keyword>
<evidence type="ECO:0000256" key="3">
    <source>
        <dbReference type="ARBA" id="ARBA00023125"/>
    </source>
</evidence>
<dbReference type="Gene3D" id="1.10.10.10">
    <property type="entry name" value="Winged helix-like DNA-binding domain superfamily/Winged helix DNA-binding domain"/>
    <property type="match status" value="1"/>
</dbReference>
<comment type="similarity">
    <text evidence="1">Belongs to the LysR transcriptional regulatory family.</text>
</comment>
<dbReference type="CDD" id="cd05466">
    <property type="entry name" value="PBP2_LTTR_substrate"/>
    <property type="match status" value="1"/>
</dbReference>
<organism evidence="6 7">
    <name type="scientific">Lactobacillus kullabergensis</name>
    <dbReference type="NCBI Taxonomy" id="1218493"/>
    <lineage>
        <taxon>Bacteria</taxon>
        <taxon>Bacillati</taxon>
        <taxon>Bacillota</taxon>
        <taxon>Bacilli</taxon>
        <taxon>Lactobacillales</taxon>
        <taxon>Lactobacillaceae</taxon>
        <taxon>Lactobacillus</taxon>
    </lineage>
</organism>
<dbReference type="GO" id="GO:0005829">
    <property type="term" value="C:cytosol"/>
    <property type="evidence" value="ECO:0007669"/>
    <property type="project" value="TreeGrafter"/>
</dbReference>
<evidence type="ECO:0000259" key="5">
    <source>
        <dbReference type="PROSITE" id="PS50931"/>
    </source>
</evidence>
<dbReference type="InterPro" id="IPR005119">
    <property type="entry name" value="LysR_subst-bd"/>
</dbReference>
<sequence>MDINQIKYLLAIVDNDFNLTKSAEILHVSQPAISKSIKDIEFRQGIKVFKHKKGRIVGLTRYGLALVNESRKVYQQYIEMMEKLNRFSEEKNGTVKIGIAPVINSIVFNDALISFINSNPGIELKLVECGAYSLQKMLALGDIDLAVIVSPATIEGIYENLIYESSVRVWFNSNHRFNKIKEKVIPFTEVEKEKIVTLTDSFMVTFQLNKRFRGDRIKPNYFLQTVSWDLVLNLVQRDSGLIGILAAPIGQNYSDKEIKSKEMTPTFPWRISLCNTITSIESPTVDYTKKWFLKYFSKYKKISIES</sequence>
<dbReference type="InterPro" id="IPR036388">
    <property type="entry name" value="WH-like_DNA-bd_sf"/>
</dbReference>
<dbReference type="SUPFAM" id="SSF53850">
    <property type="entry name" value="Periplasmic binding protein-like II"/>
    <property type="match status" value="1"/>
</dbReference>
<dbReference type="PANTHER" id="PTHR30419">
    <property type="entry name" value="HTH-TYPE TRANSCRIPTIONAL REGULATOR YBHD"/>
    <property type="match status" value="1"/>
</dbReference>
<dbReference type="EMBL" id="JXBY01000002">
    <property type="protein sequence ID" value="KJY59143.1"/>
    <property type="molecule type" value="Genomic_DNA"/>
</dbReference>
<dbReference type="OrthoDB" id="9803735at2"/>